<dbReference type="RefSeq" id="WP_264730785.1">
    <property type="nucleotide sequence ID" value="NZ_JAPDNR010000001.1"/>
</dbReference>
<sequence length="107" mass="11744">MKQYRYPVTFTFGATATIPNHLRVKIDFKENNQAMVTSGLISYPAHTAAMAFEVTHHTGTSFVLGGVDTLTLSPDLSDWCDQYQLPATPFARVCVSLASSNNKACKE</sequence>
<protein>
    <submittedName>
        <fullName evidence="1">Uncharacterized protein</fullName>
    </submittedName>
</protein>
<reference evidence="1 2" key="1">
    <citation type="submission" date="2022-10" db="EMBL/GenBank/DDBJ databases">
        <title>Chitinophaga nivalis PC15 sp. nov., isolated from Pyeongchang county, South Korea.</title>
        <authorList>
            <person name="Trinh H.N."/>
        </authorList>
    </citation>
    <scope>NUCLEOTIDE SEQUENCE [LARGE SCALE GENOMIC DNA]</scope>
    <source>
        <strain evidence="1 2">PC14</strain>
    </source>
</reference>
<gene>
    <name evidence="1" type="ORF">OL497_13160</name>
</gene>
<comment type="caution">
    <text evidence="1">The sequence shown here is derived from an EMBL/GenBank/DDBJ whole genome shotgun (WGS) entry which is preliminary data.</text>
</comment>
<dbReference type="Proteomes" id="UP001207742">
    <property type="component" value="Unassembled WGS sequence"/>
</dbReference>
<keyword evidence="2" id="KW-1185">Reference proteome</keyword>
<evidence type="ECO:0000313" key="2">
    <source>
        <dbReference type="Proteomes" id="UP001207742"/>
    </source>
</evidence>
<proteinExistence type="predicted"/>
<name>A0ABT3ILR5_9BACT</name>
<evidence type="ECO:0000313" key="1">
    <source>
        <dbReference type="EMBL" id="MCW3484851.1"/>
    </source>
</evidence>
<organism evidence="1 2">
    <name type="scientific">Chitinophaga nivalis</name>
    <dbReference type="NCBI Taxonomy" id="2991709"/>
    <lineage>
        <taxon>Bacteria</taxon>
        <taxon>Pseudomonadati</taxon>
        <taxon>Bacteroidota</taxon>
        <taxon>Chitinophagia</taxon>
        <taxon>Chitinophagales</taxon>
        <taxon>Chitinophagaceae</taxon>
        <taxon>Chitinophaga</taxon>
    </lineage>
</organism>
<dbReference type="EMBL" id="JAPDNS010000001">
    <property type="protein sequence ID" value="MCW3484851.1"/>
    <property type="molecule type" value="Genomic_DNA"/>
</dbReference>
<accession>A0ABT3ILR5</accession>